<evidence type="ECO:0000259" key="1">
    <source>
        <dbReference type="Pfam" id="PF12697"/>
    </source>
</evidence>
<dbReference type="PANTHER" id="PTHR43689">
    <property type="entry name" value="HYDROLASE"/>
    <property type="match status" value="1"/>
</dbReference>
<evidence type="ECO:0000313" key="3">
    <source>
        <dbReference type="Proteomes" id="UP001222325"/>
    </source>
</evidence>
<dbReference type="Proteomes" id="UP001222325">
    <property type="component" value="Unassembled WGS sequence"/>
</dbReference>
<comment type="caution">
    <text evidence="2">The sequence shown here is derived from an EMBL/GenBank/DDBJ whole genome shotgun (WGS) entry which is preliminary data.</text>
</comment>
<dbReference type="InterPro" id="IPR029058">
    <property type="entry name" value="AB_hydrolase_fold"/>
</dbReference>
<protein>
    <submittedName>
        <fullName evidence="2">Alpha/beta-hydrolase</fullName>
    </submittedName>
</protein>
<name>A0AAD6XWT8_9AGAR</name>
<feature type="domain" description="AB hydrolase-1" evidence="1">
    <location>
        <begin position="40"/>
        <end position="323"/>
    </location>
</feature>
<dbReference type="SUPFAM" id="SSF53474">
    <property type="entry name" value="alpha/beta-Hydrolases"/>
    <property type="match status" value="1"/>
</dbReference>
<keyword evidence="3" id="KW-1185">Reference proteome</keyword>
<sequence>MIVDSYSLAGQSGLLGMTLTYKRYRPEAIPTIPDSKSTVLILAHSVGTHKETWEPVIERLFRLQSTSPGATVTEVWSVDSPNHGEAAAYNERLLLGRPYGISGYDCAQGIRTLINSGLITNSNVVCVGHSAGACVLILSTIFYRLDSLPYSSMILIEPTMMRKETLAQSSTKASEFKRILIGVKKRRDVWASREIARTWFRERLPWRRWDARVIDGLVKHGLVDLPTAAHPEGVGVTLACTREQEAAGYMYEQDGVDAIERLRDLCSRIPVHCIFGAEIDLVPEEIRLGICDATVGRRMATITKIPDAGHLVAHEKPDEVAEAIWMALNRDYSPNILCKL</sequence>
<dbReference type="Gene3D" id="3.40.50.1820">
    <property type="entry name" value="alpha/beta hydrolase"/>
    <property type="match status" value="1"/>
</dbReference>
<dbReference type="AlphaFoldDB" id="A0AAD6XWT8"/>
<evidence type="ECO:0000313" key="2">
    <source>
        <dbReference type="EMBL" id="KAJ7104443.1"/>
    </source>
</evidence>
<proteinExistence type="predicted"/>
<dbReference type="PANTHER" id="PTHR43689:SF8">
    <property type="entry name" value="ALPHA_BETA-HYDROLASES SUPERFAMILY PROTEIN"/>
    <property type="match status" value="1"/>
</dbReference>
<dbReference type="InterPro" id="IPR000073">
    <property type="entry name" value="AB_hydrolase_1"/>
</dbReference>
<gene>
    <name evidence="2" type="ORF">B0H15DRAFT_25426</name>
</gene>
<organism evidence="2 3">
    <name type="scientific">Mycena belliarum</name>
    <dbReference type="NCBI Taxonomy" id="1033014"/>
    <lineage>
        <taxon>Eukaryota</taxon>
        <taxon>Fungi</taxon>
        <taxon>Dikarya</taxon>
        <taxon>Basidiomycota</taxon>
        <taxon>Agaricomycotina</taxon>
        <taxon>Agaricomycetes</taxon>
        <taxon>Agaricomycetidae</taxon>
        <taxon>Agaricales</taxon>
        <taxon>Marasmiineae</taxon>
        <taxon>Mycenaceae</taxon>
        <taxon>Mycena</taxon>
    </lineage>
</organism>
<dbReference type="Pfam" id="PF12697">
    <property type="entry name" value="Abhydrolase_6"/>
    <property type="match status" value="1"/>
</dbReference>
<dbReference type="EMBL" id="JARJCN010000001">
    <property type="protein sequence ID" value="KAJ7104443.1"/>
    <property type="molecule type" value="Genomic_DNA"/>
</dbReference>
<accession>A0AAD6XWT8</accession>
<reference evidence="2" key="1">
    <citation type="submission" date="2023-03" db="EMBL/GenBank/DDBJ databases">
        <title>Massive genome expansion in bonnet fungi (Mycena s.s.) driven by repeated elements and novel gene families across ecological guilds.</title>
        <authorList>
            <consortium name="Lawrence Berkeley National Laboratory"/>
            <person name="Harder C.B."/>
            <person name="Miyauchi S."/>
            <person name="Viragh M."/>
            <person name="Kuo A."/>
            <person name="Thoen E."/>
            <person name="Andreopoulos B."/>
            <person name="Lu D."/>
            <person name="Skrede I."/>
            <person name="Drula E."/>
            <person name="Henrissat B."/>
            <person name="Morin E."/>
            <person name="Kohler A."/>
            <person name="Barry K."/>
            <person name="LaButti K."/>
            <person name="Morin E."/>
            <person name="Salamov A."/>
            <person name="Lipzen A."/>
            <person name="Mereny Z."/>
            <person name="Hegedus B."/>
            <person name="Baldrian P."/>
            <person name="Stursova M."/>
            <person name="Weitz H."/>
            <person name="Taylor A."/>
            <person name="Grigoriev I.V."/>
            <person name="Nagy L.G."/>
            <person name="Martin F."/>
            <person name="Kauserud H."/>
        </authorList>
    </citation>
    <scope>NUCLEOTIDE SEQUENCE</scope>
    <source>
        <strain evidence="2">CBHHK173m</strain>
    </source>
</reference>